<dbReference type="InterPro" id="IPR014025">
    <property type="entry name" value="Glutaredoxin_subgr"/>
</dbReference>
<dbReference type="NCBIfam" id="TIGR02180">
    <property type="entry name" value="GRX_euk"/>
    <property type="match status" value="1"/>
</dbReference>
<dbReference type="SUPFAM" id="SSF52833">
    <property type="entry name" value="Thioredoxin-like"/>
    <property type="match status" value="1"/>
</dbReference>
<evidence type="ECO:0000259" key="2">
    <source>
        <dbReference type="Pfam" id="PF00462"/>
    </source>
</evidence>
<sequence length="149" mass="15991">MGNASSTHQGTSAENMPIASKAISKLVTKLISENSVMVFSKSHCQFCQRVKHLLADKGIKFKTLELDLENNGSSIQDHLASITGQRTVPSVFANGHHVGGCDDTFVSFKANKFAKLLEGPLGKFAEQNKTEDSSEGSASNIEGDNKAHI</sequence>
<evidence type="ECO:0000313" key="3">
    <source>
        <dbReference type="EMBL" id="KAJ2679764.1"/>
    </source>
</evidence>
<dbReference type="AlphaFoldDB" id="A0A9W8L096"/>
<name>A0A9W8L096_9FUNG</name>
<dbReference type="PANTHER" id="PTHR45694:SF18">
    <property type="entry name" value="GLUTAREDOXIN-1-RELATED"/>
    <property type="match status" value="1"/>
</dbReference>
<evidence type="ECO:0000313" key="4">
    <source>
        <dbReference type="Proteomes" id="UP001151518"/>
    </source>
</evidence>
<reference evidence="3" key="1">
    <citation type="submission" date="2022-07" db="EMBL/GenBank/DDBJ databases">
        <title>Phylogenomic reconstructions and comparative analyses of Kickxellomycotina fungi.</title>
        <authorList>
            <person name="Reynolds N.K."/>
            <person name="Stajich J.E."/>
            <person name="Barry K."/>
            <person name="Grigoriev I.V."/>
            <person name="Crous P."/>
            <person name="Smith M.E."/>
        </authorList>
    </citation>
    <scope>NUCLEOTIDE SEQUENCE</scope>
    <source>
        <strain evidence="3">NRRL 3115</strain>
    </source>
</reference>
<dbReference type="InterPro" id="IPR011899">
    <property type="entry name" value="Glutaredoxin_euk/vir"/>
</dbReference>
<dbReference type="EMBL" id="JANBTW010000009">
    <property type="protein sequence ID" value="KAJ2679764.1"/>
    <property type="molecule type" value="Genomic_DNA"/>
</dbReference>
<dbReference type="GO" id="GO:0034599">
    <property type="term" value="P:cellular response to oxidative stress"/>
    <property type="evidence" value="ECO:0007669"/>
    <property type="project" value="TreeGrafter"/>
</dbReference>
<dbReference type="GO" id="GO:0015038">
    <property type="term" value="F:glutathione disulfide oxidoreductase activity"/>
    <property type="evidence" value="ECO:0007669"/>
    <property type="project" value="TreeGrafter"/>
</dbReference>
<proteinExistence type="predicted"/>
<dbReference type="InterPro" id="IPR036249">
    <property type="entry name" value="Thioredoxin-like_sf"/>
</dbReference>
<dbReference type="CDD" id="cd03419">
    <property type="entry name" value="GRX_GRXh_1_2_like"/>
    <property type="match status" value="1"/>
</dbReference>
<feature type="region of interest" description="Disordered" evidence="1">
    <location>
        <begin position="125"/>
        <end position="149"/>
    </location>
</feature>
<dbReference type="PROSITE" id="PS51354">
    <property type="entry name" value="GLUTAREDOXIN_2"/>
    <property type="match status" value="1"/>
</dbReference>
<comment type="caution">
    <text evidence="3">The sequence shown here is derived from an EMBL/GenBank/DDBJ whole genome shotgun (WGS) entry which is preliminary data.</text>
</comment>
<dbReference type="Pfam" id="PF00462">
    <property type="entry name" value="Glutaredoxin"/>
    <property type="match status" value="1"/>
</dbReference>
<dbReference type="Proteomes" id="UP001151518">
    <property type="component" value="Unassembled WGS sequence"/>
</dbReference>
<gene>
    <name evidence="3" type="primary">TTR1</name>
    <name evidence="3" type="ORF">GGI25_001215</name>
</gene>
<accession>A0A9W8L096</accession>
<dbReference type="GO" id="GO:0005737">
    <property type="term" value="C:cytoplasm"/>
    <property type="evidence" value="ECO:0007669"/>
    <property type="project" value="TreeGrafter"/>
</dbReference>
<dbReference type="InterPro" id="IPR002109">
    <property type="entry name" value="Glutaredoxin"/>
</dbReference>
<protein>
    <submittedName>
        <fullName evidence="3">Glutaredoxin</fullName>
    </submittedName>
</protein>
<dbReference type="PANTHER" id="PTHR45694">
    <property type="entry name" value="GLUTAREDOXIN 2"/>
    <property type="match status" value="1"/>
</dbReference>
<organism evidence="3 4">
    <name type="scientific">Coemansia spiralis</name>
    <dbReference type="NCBI Taxonomy" id="417178"/>
    <lineage>
        <taxon>Eukaryota</taxon>
        <taxon>Fungi</taxon>
        <taxon>Fungi incertae sedis</taxon>
        <taxon>Zoopagomycota</taxon>
        <taxon>Kickxellomycotina</taxon>
        <taxon>Kickxellomycetes</taxon>
        <taxon>Kickxellales</taxon>
        <taxon>Kickxellaceae</taxon>
        <taxon>Coemansia</taxon>
    </lineage>
</organism>
<evidence type="ECO:0000256" key="1">
    <source>
        <dbReference type="SAM" id="MobiDB-lite"/>
    </source>
</evidence>
<dbReference type="Gene3D" id="3.40.30.10">
    <property type="entry name" value="Glutaredoxin"/>
    <property type="match status" value="1"/>
</dbReference>
<dbReference type="OrthoDB" id="418495at2759"/>
<dbReference type="PRINTS" id="PR00160">
    <property type="entry name" value="GLUTAREDOXIN"/>
</dbReference>
<feature type="domain" description="Glutaredoxin" evidence="2">
    <location>
        <begin position="36"/>
        <end position="98"/>
    </location>
</feature>